<evidence type="ECO:0000313" key="7">
    <source>
        <dbReference type="Proteomes" id="UP000222818"/>
    </source>
</evidence>
<name>A0A2G0V790_9PROT</name>
<keyword evidence="7" id="KW-1185">Reference proteome</keyword>
<reference evidence="6 7" key="1">
    <citation type="journal article" date="2017" name="ISME J.">
        <title>Tremblaya phenacola PPER: an evolutionary beta-gammaproteobacterium collage.</title>
        <authorList>
            <person name="Gil R."/>
            <person name="Vargas-Chavez C."/>
            <person name="Lopez-Madrigal S."/>
            <person name="Santos-Garcia D."/>
            <person name="Latorre A."/>
            <person name="Moya A."/>
        </authorList>
    </citation>
    <scope>NUCLEOTIDE SEQUENCE [LARGE SCALE GENOMIC DNA]</scope>
    <source>
        <strain evidence="6 7">PPER</strain>
    </source>
</reference>
<keyword evidence="2 5" id="KW-0689">Ribosomal protein</keyword>
<dbReference type="FunFam" id="1.10.287.3980:FF:000001">
    <property type="entry name" value="Mitochondrial ribosomal protein L34"/>
    <property type="match status" value="1"/>
</dbReference>
<gene>
    <name evidence="5 6" type="primary">rpmH</name>
    <name evidence="6" type="ORF">TPPER_00015</name>
</gene>
<dbReference type="GO" id="GO:1990904">
    <property type="term" value="C:ribonucleoprotein complex"/>
    <property type="evidence" value="ECO:0007669"/>
    <property type="project" value="UniProtKB-KW"/>
</dbReference>
<comment type="caution">
    <text evidence="6">The sequence shown here is derived from an EMBL/GenBank/DDBJ whole genome shotgun (WGS) entry which is preliminary data.</text>
</comment>
<dbReference type="InterPro" id="IPR000271">
    <property type="entry name" value="Ribosomal_bL34"/>
</dbReference>
<dbReference type="GO" id="GO:0003735">
    <property type="term" value="F:structural constituent of ribosome"/>
    <property type="evidence" value="ECO:0007669"/>
    <property type="project" value="InterPro"/>
</dbReference>
<dbReference type="PANTHER" id="PTHR14503:SF4">
    <property type="entry name" value="LARGE RIBOSOMAL SUBUNIT PROTEIN BL34M"/>
    <property type="match status" value="1"/>
</dbReference>
<sequence>MKRTYQPSKARRKRKHGFRIRMKTKNGRNTINARRLKGRTNVSCIC</sequence>
<comment type="similarity">
    <text evidence="1 5">Belongs to the bacterial ribosomal protein bL34 family.</text>
</comment>
<evidence type="ECO:0000256" key="5">
    <source>
        <dbReference type="HAMAP-Rule" id="MF_00391"/>
    </source>
</evidence>
<evidence type="ECO:0000313" key="6">
    <source>
        <dbReference type="EMBL" id="PHN16344.1"/>
    </source>
</evidence>
<dbReference type="GO" id="GO:0005840">
    <property type="term" value="C:ribosome"/>
    <property type="evidence" value="ECO:0007669"/>
    <property type="project" value="UniProtKB-KW"/>
</dbReference>
<dbReference type="Pfam" id="PF00468">
    <property type="entry name" value="Ribosomal_L34"/>
    <property type="match status" value="1"/>
</dbReference>
<keyword evidence="3 5" id="KW-0687">Ribonucleoprotein</keyword>
<evidence type="ECO:0000256" key="3">
    <source>
        <dbReference type="ARBA" id="ARBA00023274"/>
    </source>
</evidence>
<dbReference type="EMBL" id="MKGN01000002">
    <property type="protein sequence ID" value="PHN16344.1"/>
    <property type="molecule type" value="Genomic_DNA"/>
</dbReference>
<dbReference type="GO" id="GO:0006412">
    <property type="term" value="P:translation"/>
    <property type="evidence" value="ECO:0007669"/>
    <property type="project" value="UniProtKB-UniRule"/>
</dbReference>
<evidence type="ECO:0000256" key="2">
    <source>
        <dbReference type="ARBA" id="ARBA00022980"/>
    </source>
</evidence>
<dbReference type="OrthoDB" id="9804164at2"/>
<proteinExistence type="inferred from homology"/>
<protein>
    <recommendedName>
        <fullName evidence="4 5">Large ribosomal subunit protein bL34</fullName>
    </recommendedName>
</protein>
<dbReference type="AlphaFoldDB" id="A0A2G0V790"/>
<dbReference type="NCBIfam" id="TIGR01030">
    <property type="entry name" value="rpmH_bact"/>
    <property type="match status" value="1"/>
</dbReference>
<evidence type="ECO:0000256" key="4">
    <source>
        <dbReference type="ARBA" id="ARBA00035177"/>
    </source>
</evidence>
<accession>A0A2G0V790</accession>
<dbReference type="HAMAP" id="MF_00391">
    <property type="entry name" value="Ribosomal_bL34"/>
    <property type="match status" value="1"/>
</dbReference>
<organism evidence="6 7">
    <name type="scientific">Candidatus Tremblayella phenacoccinincola</name>
    <dbReference type="NCBI Taxonomy" id="1010676"/>
    <lineage>
        <taxon>Bacteria</taxon>
        <taxon>Pseudomonadati</taxon>
        <taxon>Pseudomonadota</taxon>
        <taxon>Betaproteobacteria</taxon>
        <taxon>Candidatus Tremblayella</taxon>
    </lineage>
</organism>
<dbReference type="Gene3D" id="1.10.287.3980">
    <property type="match status" value="1"/>
</dbReference>
<evidence type="ECO:0000256" key="1">
    <source>
        <dbReference type="ARBA" id="ARBA00010111"/>
    </source>
</evidence>
<dbReference type="Proteomes" id="UP000222818">
    <property type="component" value="Unassembled WGS sequence"/>
</dbReference>
<dbReference type="RefSeq" id="WP_099336770.1">
    <property type="nucleotide sequence ID" value="NZ_MKGN01000002.1"/>
</dbReference>
<dbReference type="InterPro" id="IPR020939">
    <property type="entry name" value="Ribosomal_bL34_CS"/>
</dbReference>
<dbReference type="PROSITE" id="PS00784">
    <property type="entry name" value="RIBOSOMAL_L34"/>
    <property type="match status" value="1"/>
</dbReference>
<dbReference type="PANTHER" id="PTHR14503">
    <property type="entry name" value="MITOCHONDRIAL RIBOSOMAL PROTEIN 34 FAMILY MEMBER"/>
    <property type="match status" value="1"/>
</dbReference>